<protein>
    <submittedName>
        <fullName evidence="1">Uncharacterized protein</fullName>
    </submittedName>
</protein>
<dbReference type="EMBL" id="BGZK01001505">
    <property type="protein sequence ID" value="GBP81304.1"/>
    <property type="molecule type" value="Genomic_DNA"/>
</dbReference>
<name>A0A4C1Z2P8_EUMVA</name>
<dbReference type="AlphaFoldDB" id="A0A4C1Z2P8"/>
<accession>A0A4C1Z2P8</accession>
<keyword evidence="2" id="KW-1185">Reference proteome</keyword>
<sequence>MQARFYYGEHVRGNDGFVIDVCREVSSVYFESCQLQIPHDHLENTKLSLAAKSRRDPIARVGPRRTRELSLNGPLNGLAHFKTGGFRYSKNFIRPNATTNHLLNLFIAASGGRGMPPFRFRAVPKISRYS</sequence>
<comment type="caution">
    <text evidence="1">The sequence shown here is derived from an EMBL/GenBank/DDBJ whole genome shotgun (WGS) entry which is preliminary data.</text>
</comment>
<evidence type="ECO:0000313" key="1">
    <source>
        <dbReference type="EMBL" id="GBP81304.1"/>
    </source>
</evidence>
<dbReference type="Proteomes" id="UP000299102">
    <property type="component" value="Unassembled WGS sequence"/>
</dbReference>
<gene>
    <name evidence="1" type="ORF">EVAR_61795_1</name>
</gene>
<organism evidence="1 2">
    <name type="scientific">Eumeta variegata</name>
    <name type="common">Bagworm moth</name>
    <name type="synonym">Eumeta japonica</name>
    <dbReference type="NCBI Taxonomy" id="151549"/>
    <lineage>
        <taxon>Eukaryota</taxon>
        <taxon>Metazoa</taxon>
        <taxon>Ecdysozoa</taxon>
        <taxon>Arthropoda</taxon>
        <taxon>Hexapoda</taxon>
        <taxon>Insecta</taxon>
        <taxon>Pterygota</taxon>
        <taxon>Neoptera</taxon>
        <taxon>Endopterygota</taxon>
        <taxon>Lepidoptera</taxon>
        <taxon>Glossata</taxon>
        <taxon>Ditrysia</taxon>
        <taxon>Tineoidea</taxon>
        <taxon>Psychidae</taxon>
        <taxon>Oiketicinae</taxon>
        <taxon>Eumeta</taxon>
    </lineage>
</organism>
<evidence type="ECO:0000313" key="2">
    <source>
        <dbReference type="Proteomes" id="UP000299102"/>
    </source>
</evidence>
<reference evidence="1 2" key="1">
    <citation type="journal article" date="2019" name="Commun. Biol.">
        <title>The bagworm genome reveals a unique fibroin gene that provides high tensile strength.</title>
        <authorList>
            <person name="Kono N."/>
            <person name="Nakamura H."/>
            <person name="Ohtoshi R."/>
            <person name="Tomita M."/>
            <person name="Numata K."/>
            <person name="Arakawa K."/>
        </authorList>
    </citation>
    <scope>NUCLEOTIDE SEQUENCE [LARGE SCALE GENOMIC DNA]</scope>
</reference>
<proteinExistence type="predicted"/>